<dbReference type="RefSeq" id="WP_261965824.1">
    <property type="nucleotide sequence ID" value="NZ_BAAAXA010000001.1"/>
</dbReference>
<evidence type="ECO:0000313" key="2">
    <source>
        <dbReference type="EMBL" id="GLL08391.1"/>
    </source>
</evidence>
<protein>
    <submittedName>
        <fullName evidence="2">Uncharacterized protein</fullName>
    </submittedName>
</protein>
<evidence type="ECO:0000313" key="3">
    <source>
        <dbReference type="Proteomes" id="UP001143480"/>
    </source>
</evidence>
<comment type="caution">
    <text evidence="2">The sequence shown here is derived from an EMBL/GenBank/DDBJ whole genome shotgun (WGS) entry which is preliminary data.</text>
</comment>
<feature type="transmembrane region" description="Helical" evidence="1">
    <location>
        <begin position="46"/>
        <end position="68"/>
    </location>
</feature>
<evidence type="ECO:0000256" key="1">
    <source>
        <dbReference type="SAM" id="Phobius"/>
    </source>
</evidence>
<organism evidence="2 3">
    <name type="scientific">Dactylosporangium matsuzakiense</name>
    <dbReference type="NCBI Taxonomy" id="53360"/>
    <lineage>
        <taxon>Bacteria</taxon>
        <taxon>Bacillati</taxon>
        <taxon>Actinomycetota</taxon>
        <taxon>Actinomycetes</taxon>
        <taxon>Micromonosporales</taxon>
        <taxon>Micromonosporaceae</taxon>
        <taxon>Dactylosporangium</taxon>
    </lineage>
</organism>
<feature type="transmembrane region" description="Helical" evidence="1">
    <location>
        <begin position="145"/>
        <end position="163"/>
    </location>
</feature>
<dbReference type="Proteomes" id="UP001143480">
    <property type="component" value="Unassembled WGS sequence"/>
</dbReference>
<gene>
    <name evidence="2" type="ORF">GCM10017581_101520</name>
</gene>
<feature type="transmembrane region" description="Helical" evidence="1">
    <location>
        <begin position="7"/>
        <end position="26"/>
    </location>
</feature>
<dbReference type="EMBL" id="BSFP01000144">
    <property type="protein sequence ID" value="GLL08391.1"/>
    <property type="molecule type" value="Genomic_DNA"/>
</dbReference>
<keyword evidence="1" id="KW-1133">Transmembrane helix</keyword>
<keyword evidence="1" id="KW-0472">Membrane</keyword>
<proteinExistence type="predicted"/>
<feature type="transmembrane region" description="Helical" evidence="1">
    <location>
        <begin position="75"/>
        <end position="95"/>
    </location>
</feature>
<sequence>MYRPGRIAIAVSGGLVLSVSLIPWFWTATAVGDKVGEHTEYDTANAWQASTWWAIAVGLALVATVAAAARPDRRWVTGSALAATAVALGIVVWQWQGIPGLHDQTSAHGGLGWFAGSPDDPEVGEIVRDNLVRVDIDGLYQDVTWGLYLGVAALAGQCLILAVRTLPSGRPNSTDDAQPHPRTD</sequence>
<reference evidence="2" key="2">
    <citation type="submission" date="2023-01" db="EMBL/GenBank/DDBJ databases">
        <authorList>
            <person name="Sun Q."/>
            <person name="Evtushenko L."/>
        </authorList>
    </citation>
    <scope>NUCLEOTIDE SEQUENCE</scope>
    <source>
        <strain evidence="2">VKM Ac-1321</strain>
    </source>
</reference>
<keyword evidence="1" id="KW-0812">Transmembrane</keyword>
<reference evidence="2" key="1">
    <citation type="journal article" date="2014" name="Int. J. Syst. Evol. Microbiol.">
        <title>Complete genome sequence of Corynebacterium casei LMG S-19264T (=DSM 44701T), isolated from a smear-ripened cheese.</title>
        <authorList>
            <consortium name="US DOE Joint Genome Institute (JGI-PGF)"/>
            <person name="Walter F."/>
            <person name="Albersmeier A."/>
            <person name="Kalinowski J."/>
            <person name="Ruckert C."/>
        </authorList>
    </citation>
    <scope>NUCLEOTIDE SEQUENCE</scope>
    <source>
        <strain evidence="2">VKM Ac-1321</strain>
    </source>
</reference>
<keyword evidence="3" id="KW-1185">Reference proteome</keyword>
<dbReference type="AlphaFoldDB" id="A0A9W6KXI3"/>
<accession>A0A9W6KXI3</accession>
<name>A0A9W6KXI3_9ACTN</name>